<protein>
    <submittedName>
        <fullName evidence="6">Uncharacterized protein LOC105226028</fullName>
    </submittedName>
</protein>
<sequence>MRTEMPSQKQCIHLVLLMAFVLSTLVTADYVEIKSTGSSVIGGTVNFSAVLYDDGQVASTGDYMFNWEDNTPAANNVKINTKYPYSNWSVTYPMNTSKPGDYRVTLKVDKNYILWINIATNHIDFKLDDSLGGDMLLLQNDTKPRKNFISTAKPVNHTIQLRPNDAKLIADKAYEVHTYWFRNCTYIGVINGLSYVAQYTEPDQYYKIEALVVASFEKPPEPITTTTTTTTTTTPIPTTTPATTTTTHKPNNDTTTKTPTVNPTTLTPRQRRRRGAAAPIPLTSLPAQQALTVNTTVTDQMHDAVALNTTTKAASKKVDLPILMSPLVMDGEPPYNCVTGQLIGHGPKNLTGLFKHYVESKAPVSDFKANGQNWLQRGDMMRLQVNCKGSPSLEMCIQVFNAPYNATGNETCRYYFPLEKCEYNYTRFFYESKTVLFFIRNEVSEKLNQVTINIYEAKVQSQLSVVVVPVSFTLIAVILIVFGVSYYLQSRNRFTVEVADFNFGETQSVDMEYKTFQQRLIDSIREVWPRQRRYSEFNSDMEPEFDHSGRIGGAFDNSEQRPNVADEENENNATTSAGSGNTTIDSNLRYNALT</sequence>
<feature type="compositionally biased region" description="Low complexity" evidence="1">
    <location>
        <begin position="223"/>
        <end position="268"/>
    </location>
</feature>
<dbReference type="AlphaFoldDB" id="A0A034VTE7"/>
<keyword evidence="3" id="KW-0732">Signal</keyword>
<dbReference type="GeneID" id="105226028"/>
<evidence type="ECO:0000313" key="5">
    <source>
        <dbReference type="Proteomes" id="UP001652620"/>
    </source>
</evidence>
<accession>A0A034VTE7</accession>
<evidence type="ECO:0000313" key="6">
    <source>
        <dbReference type="RefSeq" id="XP_011203066.1"/>
    </source>
</evidence>
<feature type="region of interest" description="Disordered" evidence="1">
    <location>
        <begin position="543"/>
        <end position="594"/>
    </location>
</feature>
<reference evidence="5" key="3">
    <citation type="submission" date="2025-05" db="UniProtKB">
        <authorList>
            <consortium name="RefSeq"/>
        </authorList>
    </citation>
    <scope>NUCLEOTIDE SEQUENCE [LARGE SCALE GENOMIC DNA]</scope>
</reference>
<evidence type="ECO:0000256" key="1">
    <source>
        <dbReference type="SAM" id="MobiDB-lite"/>
    </source>
</evidence>
<evidence type="ECO:0000313" key="4">
    <source>
        <dbReference type="EMBL" id="JAC46596.1"/>
    </source>
</evidence>
<evidence type="ECO:0000256" key="2">
    <source>
        <dbReference type="SAM" id="Phobius"/>
    </source>
</evidence>
<keyword evidence="2" id="KW-1133">Transmembrane helix</keyword>
<feature type="compositionally biased region" description="Polar residues" evidence="1">
    <location>
        <begin position="571"/>
        <end position="594"/>
    </location>
</feature>
<keyword evidence="5" id="KW-1185">Reference proteome</keyword>
<reference evidence="6" key="2">
    <citation type="submission" date="2025-04" db="UniProtKB">
        <authorList>
            <consortium name="RefSeq"/>
        </authorList>
    </citation>
    <scope>IDENTIFICATION</scope>
    <source>
        <strain evidence="6">Punador</strain>
    </source>
</reference>
<dbReference type="PANTHER" id="PTHR11861">
    <property type="entry name" value="MELANOCYTE PROTEIN PMEL 17-RELATED"/>
    <property type="match status" value="1"/>
</dbReference>
<feature type="region of interest" description="Disordered" evidence="1">
    <location>
        <begin position="222"/>
        <end position="273"/>
    </location>
</feature>
<organism evidence="4">
    <name type="scientific">Bactrocera dorsalis</name>
    <name type="common">Oriental fruit fly</name>
    <name type="synonym">Dacus dorsalis</name>
    <dbReference type="NCBI Taxonomy" id="27457"/>
    <lineage>
        <taxon>Eukaryota</taxon>
        <taxon>Metazoa</taxon>
        <taxon>Ecdysozoa</taxon>
        <taxon>Arthropoda</taxon>
        <taxon>Hexapoda</taxon>
        <taxon>Insecta</taxon>
        <taxon>Pterygota</taxon>
        <taxon>Neoptera</taxon>
        <taxon>Endopterygota</taxon>
        <taxon>Diptera</taxon>
        <taxon>Brachycera</taxon>
        <taxon>Muscomorpha</taxon>
        <taxon>Tephritoidea</taxon>
        <taxon>Tephritidae</taxon>
        <taxon>Bactrocera</taxon>
        <taxon>Bactrocera</taxon>
    </lineage>
</organism>
<proteinExistence type="predicted"/>
<dbReference type="EMBL" id="GAKP01012356">
    <property type="protein sequence ID" value="JAC46596.1"/>
    <property type="molecule type" value="Transcribed_RNA"/>
</dbReference>
<dbReference type="InterPro" id="IPR045219">
    <property type="entry name" value="PKAT"/>
</dbReference>
<evidence type="ECO:0000256" key="3">
    <source>
        <dbReference type="SAM" id="SignalP"/>
    </source>
</evidence>
<feature type="signal peptide" evidence="3">
    <location>
        <begin position="1"/>
        <end position="28"/>
    </location>
</feature>
<dbReference type="Proteomes" id="UP001652620">
    <property type="component" value="Chromosome 2"/>
</dbReference>
<feature type="transmembrane region" description="Helical" evidence="2">
    <location>
        <begin position="463"/>
        <end position="488"/>
    </location>
</feature>
<feature type="chain" id="PRO_5044538089" evidence="3">
    <location>
        <begin position="29"/>
        <end position="594"/>
    </location>
</feature>
<keyword evidence="2" id="KW-0472">Membrane</keyword>
<dbReference type="KEGG" id="bdr:105226028"/>
<name>A0A034VTE7_BACDO</name>
<keyword evidence="2" id="KW-0812">Transmembrane</keyword>
<gene>
    <name evidence="6" type="primary">LOC105226028</name>
</gene>
<dbReference type="RefSeq" id="XP_011203066.1">
    <property type="nucleotide sequence ID" value="XM_011204764.3"/>
</dbReference>
<reference evidence="4" key="1">
    <citation type="journal article" date="2014" name="BMC Genomics">
        <title>Characterizing the developmental transcriptome of the oriental fruit fly, Bactrocera dorsalis (Diptera: Tephritidae) through comparative genomic analysis with Drosophila melanogaster utilizing modENCODE datasets.</title>
        <authorList>
            <person name="Geib S.M."/>
            <person name="Calla B."/>
            <person name="Hall B."/>
            <person name="Hou S."/>
            <person name="Manoukis N.C."/>
        </authorList>
    </citation>
    <scope>NUCLEOTIDE SEQUENCE</scope>
    <source>
        <strain evidence="4">Punador</strain>
    </source>
</reference>
<dbReference type="GO" id="GO:0005886">
    <property type="term" value="C:plasma membrane"/>
    <property type="evidence" value="ECO:0007669"/>
    <property type="project" value="TreeGrafter"/>
</dbReference>
<dbReference type="OMA" id="WLQHWEV"/>
<dbReference type="PANTHER" id="PTHR11861:SF8">
    <property type="entry name" value="PKD DOMAIN-CONTAINING PROTEIN"/>
    <property type="match status" value="1"/>
</dbReference>
<dbReference type="OrthoDB" id="6381995at2759"/>